<dbReference type="AlphaFoldDB" id="A0A917X290"/>
<sequence>MSSLADATTVVIVPPSALVQRHRRRDDFGWGDRAIRIAALLLSVAVTLLWFTVDVLLALAVFGVTFLVGALVLGATGWRF</sequence>
<keyword evidence="1" id="KW-0812">Transmembrane</keyword>
<evidence type="ECO:0000256" key="1">
    <source>
        <dbReference type="SAM" id="Phobius"/>
    </source>
</evidence>
<proteinExistence type="predicted"/>
<evidence type="ECO:0000313" key="2">
    <source>
        <dbReference type="EMBL" id="GGM53846.1"/>
    </source>
</evidence>
<keyword evidence="3" id="KW-1185">Reference proteome</keyword>
<keyword evidence="1" id="KW-1133">Transmembrane helix</keyword>
<reference evidence="2" key="2">
    <citation type="submission" date="2020-09" db="EMBL/GenBank/DDBJ databases">
        <authorList>
            <person name="Sun Q."/>
            <person name="Ohkuma M."/>
        </authorList>
    </citation>
    <scope>NUCLEOTIDE SEQUENCE</scope>
    <source>
        <strain evidence="2">JCM 19831</strain>
    </source>
</reference>
<accession>A0A917X290</accession>
<keyword evidence="1" id="KW-0472">Membrane</keyword>
<organism evidence="2 3">
    <name type="scientific">Dactylosporangium sucinum</name>
    <dbReference type="NCBI Taxonomy" id="1424081"/>
    <lineage>
        <taxon>Bacteria</taxon>
        <taxon>Bacillati</taxon>
        <taxon>Actinomycetota</taxon>
        <taxon>Actinomycetes</taxon>
        <taxon>Micromonosporales</taxon>
        <taxon>Micromonosporaceae</taxon>
        <taxon>Dactylosporangium</taxon>
    </lineage>
</organism>
<dbReference type="EMBL" id="BMPI01000035">
    <property type="protein sequence ID" value="GGM53846.1"/>
    <property type="molecule type" value="Genomic_DNA"/>
</dbReference>
<dbReference type="Proteomes" id="UP000642070">
    <property type="component" value="Unassembled WGS sequence"/>
</dbReference>
<gene>
    <name evidence="2" type="ORF">GCM10007977_064290</name>
</gene>
<reference evidence="2" key="1">
    <citation type="journal article" date="2014" name="Int. J. Syst. Evol. Microbiol.">
        <title>Complete genome sequence of Corynebacterium casei LMG S-19264T (=DSM 44701T), isolated from a smear-ripened cheese.</title>
        <authorList>
            <consortium name="US DOE Joint Genome Institute (JGI-PGF)"/>
            <person name="Walter F."/>
            <person name="Albersmeier A."/>
            <person name="Kalinowski J."/>
            <person name="Ruckert C."/>
        </authorList>
    </citation>
    <scope>NUCLEOTIDE SEQUENCE</scope>
    <source>
        <strain evidence="2">JCM 19831</strain>
    </source>
</reference>
<dbReference type="RefSeq" id="WP_190253734.1">
    <property type="nucleotide sequence ID" value="NZ_BMPI01000035.1"/>
</dbReference>
<name>A0A917X290_9ACTN</name>
<protein>
    <submittedName>
        <fullName evidence="2">Uncharacterized protein</fullName>
    </submittedName>
</protein>
<comment type="caution">
    <text evidence="2">The sequence shown here is derived from an EMBL/GenBank/DDBJ whole genome shotgun (WGS) entry which is preliminary data.</text>
</comment>
<feature type="transmembrane region" description="Helical" evidence="1">
    <location>
        <begin position="33"/>
        <end position="51"/>
    </location>
</feature>
<evidence type="ECO:0000313" key="3">
    <source>
        <dbReference type="Proteomes" id="UP000642070"/>
    </source>
</evidence>
<feature type="transmembrane region" description="Helical" evidence="1">
    <location>
        <begin position="57"/>
        <end position="78"/>
    </location>
</feature>